<keyword evidence="1" id="KW-1133">Transmembrane helix</keyword>
<sequence length="512" mass="60288">MLSDYQRYRLYEILPGASIWLTLLLGLVLAFVRPLWVIYFVIVFDIYWVLKVINFAFYLIIAWSRYYRTKKIDWKKKLSLELNNWQNKKHLVFLTLYNETWDVVKTAVESIAGAVYDPTKFIIVVAGEERKKENYELILNNIKNEFGKNFGEIIGTLHPADLAGEIPGKGSNLHYAERQMQKILDERNLNYEEIIATIFDIDTVCNSQYFAYLTYLYCTHPRPTHSSFQPVALYNNNMWESPAILRIMAFGTTFWLMTMLARQDALVTFSSHSMSFAAIVKAGFHEKRIVSEDSRIFYQCFLANNGDYEVTPMYMAVSMDTVRDDKWWQSFKNLYRQQRRWAWGVEHVPYLIWEFKKKGKLIPWWKKFKWIFVEWEGKWSWGVVAILITILGRLPMWVAPESVRQSALFFNAPHMLENLMIMAMLGMILSAALSLPLLPRRAEKIAWYKYILMLLQWLLLPISMIFISAIPAIDAVTHLMLGKYLGFNVSQKKRKEDPEQKKEWAVIGRNIK</sequence>
<evidence type="ECO:0000256" key="1">
    <source>
        <dbReference type="SAM" id="Phobius"/>
    </source>
</evidence>
<keyword evidence="1" id="KW-0812">Transmembrane</keyword>
<feature type="transmembrane region" description="Helical" evidence="1">
    <location>
        <begin position="12"/>
        <end position="32"/>
    </location>
</feature>
<evidence type="ECO:0000313" key="3">
    <source>
        <dbReference type="Proteomes" id="UP000034849"/>
    </source>
</evidence>
<dbReference type="AlphaFoldDB" id="A0A0G0GCL8"/>
<feature type="transmembrane region" description="Helical" evidence="1">
    <location>
        <begin position="379"/>
        <end position="399"/>
    </location>
</feature>
<feature type="transmembrane region" description="Helical" evidence="1">
    <location>
        <begin position="450"/>
        <end position="473"/>
    </location>
</feature>
<accession>A0A0G0GCL8</accession>
<keyword evidence="1" id="KW-0472">Membrane</keyword>
<organism evidence="2 3">
    <name type="scientific">Candidatus Magasanikbacteria bacterium GW2011_GWC2_37_14</name>
    <dbReference type="NCBI Taxonomy" id="1619046"/>
    <lineage>
        <taxon>Bacteria</taxon>
        <taxon>Candidatus Magasanikiibacteriota</taxon>
    </lineage>
</organism>
<feature type="transmembrane region" description="Helical" evidence="1">
    <location>
        <begin position="38"/>
        <end position="61"/>
    </location>
</feature>
<dbReference type="Proteomes" id="UP000034849">
    <property type="component" value="Unassembled WGS sequence"/>
</dbReference>
<dbReference type="STRING" id="1619046.US42_C0006G0014"/>
<evidence type="ECO:0000313" key="2">
    <source>
        <dbReference type="EMBL" id="KKQ27707.1"/>
    </source>
</evidence>
<dbReference type="PANTHER" id="PTHR36851:SF1">
    <property type="entry name" value="GLYCO_TRANS_2-LIKE DOMAIN-CONTAINING PROTEIN"/>
    <property type="match status" value="1"/>
</dbReference>
<dbReference type="Gene3D" id="3.90.550.10">
    <property type="entry name" value="Spore Coat Polysaccharide Biosynthesis Protein SpsA, Chain A"/>
    <property type="match status" value="1"/>
</dbReference>
<name>A0A0G0GCL8_9BACT</name>
<dbReference type="InterPro" id="IPR029044">
    <property type="entry name" value="Nucleotide-diphossugar_trans"/>
</dbReference>
<reference evidence="2 3" key="1">
    <citation type="journal article" date="2015" name="Nature">
        <title>rRNA introns, odd ribosomes, and small enigmatic genomes across a large radiation of phyla.</title>
        <authorList>
            <person name="Brown C.T."/>
            <person name="Hug L.A."/>
            <person name="Thomas B.C."/>
            <person name="Sharon I."/>
            <person name="Castelle C.J."/>
            <person name="Singh A."/>
            <person name="Wilkins M.J."/>
            <person name="Williams K.H."/>
            <person name="Banfield J.F."/>
        </authorList>
    </citation>
    <scope>NUCLEOTIDE SEQUENCE [LARGE SCALE GENOMIC DNA]</scope>
</reference>
<dbReference type="EMBL" id="LBSX01000006">
    <property type="protein sequence ID" value="KKQ27707.1"/>
    <property type="molecule type" value="Genomic_DNA"/>
</dbReference>
<dbReference type="SUPFAM" id="SSF53448">
    <property type="entry name" value="Nucleotide-diphospho-sugar transferases"/>
    <property type="match status" value="1"/>
</dbReference>
<protein>
    <recommendedName>
        <fullName evidence="4">Glycosyltransferase 2-like domain-containing protein</fullName>
    </recommendedName>
</protein>
<dbReference type="PANTHER" id="PTHR36851">
    <property type="entry name" value="UNNAMED PRODUCT"/>
    <property type="match status" value="1"/>
</dbReference>
<feature type="transmembrane region" description="Helical" evidence="1">
    <location>
        <begin position="419"/>
        <end position="438"/>
    </location>
</feature>
<evidence type="ECO:0008006" key="4">
    <source>
        <dbReference type="Google" id="ProtNLM"/>
    </source>
</evidence>
<gene>
    <name evidence="2" type="ORF">US42_C0006G0014</name>
</gene>
<proteinExistence type="predicted"/>
<comment type="caution">
    <text evidence="2">The sequence shown here is derived from an EMBL/GenBank/DDBJ whole genome shotgun (WGS) entry which is preliminary data.</text>
</comment>